<keyword evidence="6 8" id="KW-0472">Membrane</keyword>
<organism evidence="10 11">
    <name type="scientific">Candidatus Endobugula sertula</name>
    <name type="common">Bugula neritina bacterial symbiont</name>
    <dbReference type="NCBI Taxonomy" id="62101"/>
    <lineage>
        <taxon>Bacteria</taxon>
        <taxon>Pseudomonadati</taxon>
        <taxon>Pseudomonadota</taxon>
        <taxon>Gammaproteobacteria</taxon>
        <taxon>Cellvibrionales</taxon>
        <taxon>Cellvibrionaceae</taxon>
        <taxon>Candidatus Endobugula</taxon>
    </lineage>
</organism>
<protein>
    <submittedName>
        <fullName evidence="10">Cation:proton antiporter</fullName>
    </submittedName>
</protein>
<feature type="transmembrane region" description="Helical" evidence="8">
    <location>
        <begin position="6"/>
        <end position="23"/>
    </location>
</feature>
<proteinExistence type="inferred from homology"/>
<feature type="transmembrane region" description="Helical" evidence="8">
    <location>
        <begin position="205"/>
        <end position="230"/>
    </location>
</feature>
<dbReference type="Pfam" id="PF00361">
    <property type="entry name" value="Proton_antipo_M"/>
    <property type="match status" value="1"/>
</dbReference>
<feature type="transmembrane region" description="Helical" evidence="8">
    <location>
        <begin position="273"/>
        <end position="292"/>
    </location>
</feature>
<dbReference type="PRINTS" id="PR01434">
    <property type="entry name" value="NADHDHGNASE5"/>
</dbReference>
<dbReference type="InterPro" id="IPR050586">
    <property type="entry name" value="CPA3_Na-H_Antiporter_D"/>
</dbReference>
<dbReference type="STRING" id="62101.AB835_00210"/>
<feature type="transmembrane region" description="Helical" evidence="8">
    <location>
        <begin position="375"/>
        <end position="397"/>
    </location>
</feature>
<evidence type="ECO:0000256" key="7">
    <source>
        <dbReference type="RuleBase" id="RU000320"/>
    </source>
</evidence>
<evidence type="ECO:0000256" key="2">
    <source>
        <dbReference type="ARBA" id="ARBA00005346"/>
    </source>
</evidence>
<evidence type="ECO:0000259" key="9">
    <source>
        <dbReference type="Pfam" id="PF00361"/>
    </source>
</evidence>
<accession>A0A1D2QU79</accession>
<dbReference type="PANTHER" id="PTHR42703">
    <property type="entry name" value="NADH DEHYDROGENASE"/>
    <property type="match status" value="1"/>
</dbReference>
<feature type="transmembrane region" description="Helical" evidence="8">
    <location>
        <begin position="304"/>
        <end position="322"/>
    </location>
</feature>
<reference evidence="10 11" key="1">
    <citation type="journal article" date="2016" name="Appl. Environ. Microbiol.">
        <title>Lack of Overt Genome Reduction in the Bryostatin-Producing Bryozoan Symbiont "Candidatus Endobugula sertula".</title>
        <authorList>
            <person name="Miller I.J."/>
            <person name="Vanee N."/>
            <person name="Fong S.S."/>
            <person name="Lim-Fong G.E."/>
            <person name="Kwan J.C."/>
        </authorList>
    </citation>
    <scope>NUCLEOTIDE SEQUENCE [LARGE SCALE GENOMIC DNA]</scope>
    <source>
        <strain evidence="10">AB1-4</strain>
    </source>
</reference>
<comment type="similarity">
    <text evidence="2">Belongs to the CPA3 antiporters (TC 2.A.63) subunit D family.</text>
</comment>
<feature type="transmembrane region" description="Helical" evidence="8">
    <location>
        <begin position="334"/>
        <end position="355"/>
    </location>
</feature>
<feature type="transmembrane region" description="Helical" evidence="8">
    <location>
        <begin position="409"/>
        <end position="429"/>
    </location>
</feature>
<evidence type="ECO:0000256" key="1">
    <source>
        <dbReference type="ARBA" id="ARBA00004651"/>
    </source>
</evidence>
<evidence type="ECO:0000256" key="6">
    <source>
        <dbReference type="ARBA" id="ARBA00023136"/>
    </source>
</evidence>
<sequence>MNPLLALLPPLAAIPFILFFGERHKNLRELSIFIAGFVLLAINISIYQDYLEHQNVTSGSLNIFQGLTLELYAEPIGILFALLASFLWVVTTLYSIGYMRGHHERYQTRFYICFAVAIASVMAAAYAGNLLTLFIAYEAITLSTYPLVTHEGTEQAKRAGRIYLGLLMGGSIALLLPAIIAIWWLTGTLDFVAGGIIPADLMNPMWMTVLLALIVFGTGKAALMPFHSWLPNAMVAPTPVSALLHAVAVVKTGVFLILKVIVYIFGFNTLQQTGAASSLVTVAAITILLSSMIAMTKDNLKARLAYSTISQLAYIVLAALLANSVAVKGAGLHIITHAFGKITLFFCAGAIMVALHKKMISEFDGIGKQMPYTMAAFFIAALSIIGLPPLAGVWSKLAISEGAMVANEIWVVGVLMLSSLLNIAYLLPIPIRAFFAKSSEPNQATEIREAPLTCLMAIAITMLGCLVFFFWPGPVLGLLALVR</sequence>
<dbReference type="Proteomes" id="UP000242502">
    <property type="component" value="Unassembled WGS sequence"/>
</dbReference>
<gene>
    <name evidence="10" type="ORF">AB835_00210</name>
</gene>
<name>A0A1D2QU79_9GAMM</name>
<dbReference type="AlphaFoldDB" id="A0A1D2QU79"/>
<keyword evidence="5 8" id="KW-1133">Transmembrane helix</keyword>
<comment type="subcellular location">
    <subcellularLocation>
        <location evidence="1">Cell membrane</location>
        <topology evidence="1">Multi-pass membrane protein</topology>
    </subcellularLocation>
    <subcellularLocation>
        <location evidence="7">Membrane</location>
        <topology evidence="7">Multi-pass membrane protein</topology>
    </subcellularLocation>
</comment>
<comment type="caution">
    <text evidence="10">The sequence shown here is derived from an EMBL/GenBank/DDBJ whole genome shotgun (WGS) entry which is preliminary data.</text>
</comment>
<evidence type="ECO:0000256" key="5">
    <source>
        <dbReference type="ARBA" id="ARBA00022989"/>
    </source>
</evidence>
<dbReference type="EMBL" id="MDLC01000001">
    <property type="protein sequence ID" value="ODS25126.1"/>
    <property type="molecule type" value="Genomic_DNA"/>
</dbReference>
<feature type="transmembrane region" description="Helical" evidence="8">
    <location>
        <begin position="162"/>
        <end position="185"/>
    </location>
</feature>
<feature type="transmembrane region" description="Helical" evidence="8">
    <location>
        <begin position="133"/>
        <end position="150"/>
    </location>
</feature>
<keyword evidence="3" id="KW-1003">Cell membrane</keyword>
<feature type="transmembrane region" description="Helical" evidence="8">
    <location>
        <begin position="242"/>
        <end position="267"/>
    </location>
</feature>
<keyword evidence="4 7" id="KW-0812">Transmembrane</keyword>
<feature type="transmembrane region" description="Helical" evidence="8">
    <location>
        <begin position="76"/>
        <end position="96"/>
    </location>
</feature>
<dbReference type="PANTHER" id="PTHR42703:SF1">
    <property type="entry name" value="NA(+)_H(+) ANTIPORTER SUBUNIT D1"/>
    <property type="match status" value="1"/>
</dbReference>
<evidence type="ECO:0000313" key="11">
    <source>
        <dbReference type="Proteomes" id="UP000242502"/>
    </source>
</evidence>
<feature type="transmembrane region" description="Helical" evidence="8">
    <location>
        <begin position="30"/>
        <end position="48"/>
    </location>
</feature>
<evidence type="ECO:0000256" key="3">
    <source>
        <dbReference type="ARBA" id="ARBA00022475"/>
    </source>
</evidence>
<evidence type="ECO:0000313" key="10">
    <source>
        <dbReference type="EMBL" id="ODS25126.1"/>
    </source>
</evidence>
<dbReference type="GO" id="GO:0005886">
    <property type="term" value="C:plasma membrane"/>
    <property type="evidence" value="ECO:0007669"/>
    <property type="project" value="UniProtKB-SubCell"/>
</dbReference>
<feature type="transmembrane region" description="Helical" evidence="8">
    <location>
        <begin position="450"/>
        <end position="471"/>
    </location>
</feature>
<feature type="transmembrane region" description="Helical" evidence="8">
    <location>
        <begin position="108"/>
        <end position="127"/>
    </location>
</feature>
<evidence type="ECO:0000256" key="4">
    <source>
        <dbReference type="ARBA" id="ARBA00022692"/>
    </source>
</evidence>
<feature type="domain" description="NADH:quinone oxidoreductase/Mrp antiporter transmembrane" evidence="9">
    <location>
        <begin position="127"/>
        <end position="420"/>
    </location>
</feature>
<evidence type="ECO:0000256" key="8">
    <source>
        <dbReference type="SAM" id="Phobius"/>
    </source>
</evidence>
<dbReference type="InterPro" id="IPR001750">
    <property type="entry name" value="ND/Mrp_TM"/>
</dbReference>